<dbReference type="SUPFAM" id="SSF160904">
    <property type="entry name" value="Jann2411-like"/>
    <property type="match status" value="1"/>
</dbReference>
<accession>A0A8D5ZNU4</accession>
<protein>
    <recommendedName>
        <fullName evidence="1">Zinc finger CGNR domain-containing protein</fullName>
    </recommendedName>
</protein>
<dbReference type="RefSeq" id="WP_212774909.1">
    <property type="nucleotide sequence ID" value="NZ_AP024601.1"/>
</dbReference>
<dbReference type="Pfam" id="PF11706">
    <property type="entry name" value="zf-CGNR"/>
    <property type="match status" value="1"/>
</dbReference>
<reference evidence="2" key="2">
    <citation type="journal article" date="2021" name="Microbiol. Resour. Announc.">
        <title>Complete Genome Sequence of Polycladomyces abyssicola JIR-001T, Isolated from Hemipelagic Sediment in Deep Seawater.</title>
        <authorList>
            <person name="Tsubouchi T."/>
            <person name="Kaneko Y."/>
        </authorList>
    </citation>
    <scope>NUCLEOTIDE SEQUENCE</scope>
    <source>
        <strain evidence="2">JIR-001</strain>
    </source>
</reference>
<feature type="domain" description="Zinc finger CGNR" evidence="1">
    <location>
        <begin position="136"/>
        <end position="179"/>
    </location>
</feature>
<dbReference type="KEGG" id="pabs:JIR001_15190"/>
<dbReference type="InterPro" id="IPR021005">
    <property type="entry name" value="Znf_CGNR"/>
</dbReference>
<evidence type="ECO:0000259" key="1">
    <source>
        <dbReference type="Pfam" id="PF11706"/>
    </source>
</evidence>
<dbReference type="PANTHER" id="PTHR35525:SF3">
    <property type="entry name" value="BLL6575 PROTEIN"/>
    <property type="match status" value="1"/>
</dbReference>
<dbReference type="Pfam" id="PF07336">
    <property type="entry name" value="ABATE"/>
    <property type="match status" value="1"/>
</dbReference>
<dbReference type="Proteomes" id="UP000677436">
    <property type="component" value="Chromosome"/>
</dbReference>
<proteinExistence type="predicted"/>
<keyword evidence="3" id="KW-1185">Reference proteome</keyword>
<name>A0A8D5ZNU4_9BACL</name>
<organism evidence="2 3">
    <name type="scientific">Polycladomyces abyssicola</name>
    <dbReference type="NCBI Taxonomy" id="1125966"/>
    <lineage>
        <taxon>Bacteria</taxon>
        <taxon>Bacillati</taxon>
        <taxon>Bacillota</taxon>
        <taxon>Bacilli</taxon>
        <taxon>Bacillales</taxon>
        <taxon>Thermoactinomycetaceae</taxon>
        <taxon>Polycladomyces</taxon>
    </lineage>
</organism>
<evidence type="ECO:0000313" key="3">
    <source>
        <dbReference type="Proteomes" id="UP000677436"/>
    </source>
</evidence>
<reference evidence="2" key="1">
    <citation type="journal article" date="2013" name="Int. J. Syst. Evol. Microbiol.">
        <title>Polycladomyces abyssicola gen. nov., sp. nov., a thermophilic filamentous bacterium isolated from hemipelagic sediment.</title>
        <authorList>
            <person name="Tsubouchi T."/>
            <person name="Shimane Y."/>
            <person name="Mori K."/>
            <person name="Usui K."/>
            <person name="Hiraki T."/>
            <person name="Tame A."/>
            <person name="Uematsu K."/>
            <person name="Maruyama T."/>
            <person name="Hatada Y."/>
        </authorList>
    </citation>
    <scope>NUCLEOTIDE SEQUENCE</scope>
    <source>
        <strain evidence="2">JIR-001</strain>
    </source>
</reference>
<dbReference type="InterPro" id="IPR010852">
    <property type="entry name" value="ABATE"/>
</dbReference>
<sequence length="190" mass="22926">MRFLFMDFLNSEWRDGIRDDSLEDRLDKPGWWENVMADWGMTVNRPITETDRKELKALRSRLRVWVEKLAEGKQLNEEDLHQINTYLRQVPVYRVLDSKNGGYGWKLLPDQSDWRWVASEIVASLAELLVRHDAGRIRICENRQCLWVFYDESRNRSRRWCDHRTCGNRMNVRKHRQRKRHSKGGQPENE</sequence>
<dbReference type="InterPro" id="IPR023286">
    <property type="entry name" value="ABATE_dom_sf"/>
</dbReference>
<evidence type="ECO:0000313" key="2">
    <source>
        <dbReference type="EMBL" id="BCU81736.1"/>
    </source>
</evidence>
<dbReference type="EMBL" id="AP024601">
    <property type="protein sequence ID" value="BCU81736.1"/>
    <property type="molecule type" value="Genomic_DNA"/>
</dbReference>
<dbReference type="PANTHER" id="PTHR35525">
    <property type="entry name" value="BLL6575 PROTEIN"/>
    <property type="match status" value="1"/>
</dbReference>
<dbReference type="Gene3D" id="1.10.3300.10">
    <property type="entry name" value="Jann2411-like domain"/>
    <property type="match status" value="1"/>
</dbReference>
<gene>
    <name evidence="2" type="ORF">JIR001_15190</name>
</gene>
<dbReference type="AlphaFoldDB" id="A0A8D5ZNU4"/>